<evidence type="ECO:0000259" key="12">
    <source>
        <dbReference type="PROSITE" id="PS51379"/>
    </source>
</evidence>
<dbReference type="Gene3D" id="1.20.950.20">
    <property type="entry name" value="Transmembrane di-heme cytochromes, Chain C"/>
    <property type="match status" value="1"/>
</dbReference>
<dbReference type="Pfam" id="PF13183">
    <property type="entry name" value="Fer4_8"/>
    <property type="match status" value="1"/>
</dbReference>
<dbReference type="KEGG" id="salq:SYNTR_0469"/>
<reference evidence="14" key="1">
    <citation type="journal article" date="2019" name="Microbiology">
        <title>Complete Genome Sequence of an Uncultured Bacterium of the Candidate Phylum Bipolaricaulota.</title>
        <authorList>
            <person name="Kadnikov V.V."/>
            <person name="Mardanov A.V."/>
            <person name="Beletsky A.V."/>
            <person name="Frank Y.A."/>
            <person name="Karnachuk O.V."/>
            <person name="Ravin N.V."/>
        </authorList>
    </citation>
    <scope>NUCLEOTIDE SEQUENCE [LARGE SCALE GENOMIC DNA]</scope>
</reference>
<dbReference type="InterPro" id="IPR036197">
    <property type="entry name" value="NarG-like_sf"/>
</dbReference>
<evidence type="ECO:0000256" key="11">
    <source>
        <dbReference type="SAM" id="Phobius"/>
    </source>
</evidence>
<gene>
    <name evidence="13" type="ORF">SYNTR_0469</name>
</gene>
<dbReference type="Pfam" id="PF02665">
    <property type="entry name" value="Nitrate_red_gam"/>
    <property type="match status" value="1"/>
</dbReference>
<keyword evidence="3" id="KW-0004">4Fe-4S</keyword>
<accession>A0A6I6DE69</accession>
<sequence>MIEFLSKYTEFQVYDIPQRVVGANIPFEKLIYVIMLIPLAVLAFGIYRWVSVWMIAKGEINRFDNIGQRVVSLVANAAGQLRVIKNPVAGAMHFILFWGFIILFLAAGLDAQHYWLGWPPLYDNIYIGFQAIVDIAGLLAIIGIIGLAIVRYVIKPDRLNDTNPLDGILLALLLVILASGYLIEGLRVAAQIQLATQIEYIAYEQLASPVGWYVALLFTGLTQETLLLWHRIIWWAHMILAFGVVCMIPFTKLRHMGVALVQYFARNMEASEIRMLHNIEEAETFGVENIEEFTWKDLVDLDACIRCGRCQENCPAYNTGKALNPKLTLIQKMREHMHEKAPYVIANQGHEEDVEMMAMTDEAEEAVSPMEQSLLYDVVTTDVIWDCTNCRACMEHCPMFIEHIPKIVEMRRNLVMWQGDMPNEAQMAFTNMERNYNPWGVGWANRADWLNEREVRDLVNLVPEDGKEFEYLLYAGCAVSFDDRFKKVGESLVRLLDQAGVSFGYLGTEEYCCGDSARRLGNEYLYQILAQQNIDSFNNYGVKKIIVVCPHGYTTLKNEYPQMDGNYEVYHYTEILAQLVAEGKLSGGKSLGINLTYHDSCFLGRHNNIYDAPRNVLKAAGGNVIEIDQGKDLGFCCGAGGGRMWMEEDAVEGFKRINDTRTDQLLKPAPEMIVTNCPFCLTMIDDGVKGAEEEAQTKVLDVAEVLWDSMKKE</sequence>
<dbReference type="PANTHER" id="PTHR43255:SF1">
    <property type="entry name" value="IRON-SULFUR-BINDING OXIDOREDUCTASE FADF-RELATED"/>
    <property type="match status" value="1"/>
</dbReference>
<dbReference type="RefSeq" id="WP_156202994.1">
    <property type="nucleotide sequence ID" value="NZ_CP046457.1"/>
</dbReference>
<protein>
    <submittedName>
        <fullName evidence="13">Fe-S oxidoreductase</fullName>
    </submittedName>
</protein>
<evidence type="ECO:0000256" key="8">
    <source>
        <dbReference type="ARBA" id="ARBA00023004"/>
    </source>
</evidence>
<dbReference type="SUPFAM" id="SSF103501">
    <property type="entry name" value="Respiratory nitrate reductase 1 gamma chain"/>
    <property type="match status" value="1"/>
</dbReference>
<dbReference type="InterPro" id="IPR017896">
    <property type="entry name" value="4Fe4S_Fe-S-bd"/>
</dbReference>
<evidence type="ECO:0000256" key="4">
    <source>
        <dbReference type="ARBA" id="ARBA00022692"/>
    </source>
</evidence>
<proteinExistence type="predicted"/>
<evidence type="ECO:0000313" key="14">
    <source>
        <dbReference type="Proteomes" id="UP000426444"/>
    </source>
</evidence>
<evidence type="ECO:0000256" key="7">
    <source>
        <dbReference type="ARBA" id="ARBA00023002"/>
    </source>
</evidence>
<dbReference type="InterPro" id="IPR051460">
    <property type="entry name" value="HdrC_iron-sulfur_subunit"/>
</dbReference>
<feature type="transmembrane region" description="Helical" evidence="11">
    <location>
        <begin position="165"/>
        <end position="183"/>
    </location>
</feature>
<dbReference type="SUPFAM" id="SSF46548">
    <property type="entry name" value="alpha-helical ferredoxin"/>
    <property type="match status" value="1"/>
</dbReference>
<keyword evidence="14" id="KW-1185">Reference proteome</keyword>
<dbReference type="EMBL" id="CP046457">
    <property type="protein sequence ID" value="QGT99062.1"/>
    <property type="molecule type" value="Genomic_DNA"/>
</dbReference>
<feature type="transmembrane region" description="Helical" evidence="11">
    <location>
        <begin position="127"/>
        <end position="153"/>
    </location>
</feature>
<dbReference type="GO" id="GO:0005886">
    <property type="term" value="C:plasma membrane"/>
    <property type="evidence" value="ECO:0007669"/>
    <property type="project" value="UniProtKB-SubCell"/>
</dbReference>
<dbReference type="GO" id="GO:0046872">
    <property type="term" value="F:metal ion binding"/>
    <property type="evidence" value="ECO:0007669"/>
    <property type="project" value="UniProtKB-KW"/>
</dbReference>
<dbReference type="GO" id="GO:0051539">
    <property type="term" value="F:4 iron, 4 sulfur cluster binding"/>
    <property type="evidence" value="ECO:0007669"/>
    <property type="project" value="UniProtKB-KW"/>
</dbReference>
<dbReference type="Gene3D" id="1.10.1060.10">
    <property type="entry name" value="Alpha-helical ferredoxin"/>
    <property type="match status" value="1"/>
</dbReference>
<comment type="subcellular location">
    <subcellularLocation>
        <location evidence="1">Cell membrane</location>
        <topology evidence="1">Multi-pass membrane protein</topology>
    </subcellularLocation>
</comment>
<dbReference type="InterPro" id="IPR009051">
    <property type="entry name" value="Helical_ferredxn"/>
</dbReference>
<feature type="transmembrane region" description="Helical" evidence="11">
    <location>
        <begin position="88"/>
        <end position="107"/>
    </location>
</feature>
<dbReference type="InterPro" id="IPR017900">
    <property type="entry name" value="4Fe4S_Fe_S_CS"/>
</dbReference>
<evidence type="ECO:0000256" key="5">
    <source>
        <dbReference type="ARBA" id="ARBA00022723"/>
    </source>
</evidence>
<feature type="transmembrane region" description="Helical" evidence="11">
    <location>
        <begin position="232"/>
        <end position="250"/>
    </location>
</feature>
<dbReference type="GO" id="GO:0016491">
    <property type="term" value="F:oxidoreductase activity"/>
    <property type="evidence" value="ECO:0007669"/>
    <property type="project" value="UniProtKB-KW"/>
</dbReference>
<keyword evidence="8" id="KW-0408">Iron</keyword>
<evidence type="ECO:0000313" key="13">
    <source>
        <dbReference type="EMBL" id="QGT99062.1"/>
    </source>
</evidence>
<organism evidence="13 14">
    <name type="scientific">Candidatus Syntrophocurvum alkaliphilum</name>
    <dbReference type="NCBI Taxonomy" id="2293317"/>
    <lineage>
        <taxon>Bacteria</taxon>
        <taxon>Bacillati</taxon>
        <taxon>Bacillota</taxon>
        <taxon>Clostridia</taxon>
        <taxon>Eubacteriales</taxon>
        <taxon>Syntrophomonadaceae</taxon>
        <taxon>Candidatus Syntrophocurvum</taxon>
    </lineage>
</organism>
<evidence type="ECO:0000256" key="9">
    <source>
        <dbReference type="ARBA" id="ARBA00023014"/>
    </source>
</evidence>
<dbReference type="PROSITE" id="PS00198">
    <property type="entry name" value="4FE4S_FER_1"/>
    <property type="match status" value="2"/>
</dbReference>
<dbReference type="AlphaFoldDB" id="A0A6I6DE69"/>
<dbReference type="InterPro" id="IPR023234">
    <property type="entry name" value="NarG-like_domain"/>
</dbReference>
<name>A0A6I6DE69_9FIRM</name>
<dbReference type="Proteomes" id="UP000426444">
    <property type="component" value="Chromosome"/>
</dbReference>
<dbReference type="PROSITE" id="PS51379">
    <property type="entry name" value="4FE4S_FER_2"/>
    <property type="match status" value="1"/>
</dbReference>
<keyword evidence="4 11" id="KW-0812">Transmembrane</keyword>
<feature type="domain" description="4Fe-4S ferredoxin-type" evidence="12">
    <location>
        <begin position="295"/>
        <end position="326"/>
    </location>
</feature>
<keyword evidence="9" id="KW-0411">Iron-sulfur</keyword>
<dbReference type="PANTHER" id="PTHR43255">
    <property type="entry name" value="IRON-SULFUR-BINDING OXIDOREDUCTASE FADF-RELATED-RELATED"/>
    <property type="match status" value="1"/>
</dbReference>
<evidence type="ECO:0000256" key="6">
    <source>
        <dbReference type="ARBA" id="ARBA00022989"/>
    </source>
</evidence>
<keyword evidence="6 11" id="KW-1133">Transmembrane helix</keyword>
<feature type="transmembrane region" description="Helical" evidence="11">
    <location>
        <begin position="30"/>
        <end position="50"/>
    </location>
</feature>
<keyword evidence="2" id="KW-1003">Cell membrane</keyword>
<dbReference type="Pfam" id="PF02754">
    <property type="entry name" value="CCG"/>
    <property type="match status" value="2"/>
</dbReference>
<evidence type="ECO:0000256" key="2">
    <source>
        <dbReference type="ARBA" id="ARBA00022475"/>
    </source>
</evidence>
<keyword evidence="10 11" id="KW-0472">Membrane</keyword>
<keyword evidence="7" id="KW-0560">Oxidoreductase</keyword>
<dbReference type="InterPro" id="IPR004017">
    <property type="entry name" value="Cys_rich_dom"/>
</dbReference>
<keyword evidence="5" id="KW-0479">Metal-binding</keyword>
<evidence type="ECO:0000256" key="1">
    <source>
        <dbReference type="ARBA" id="ARBA00004651"/>
    </source>
</evidence>
<dbReference type="OrthoDB" id="5241828at2"/>
<evidence type="ECO:0000256" key="10">
    <source>
        <dbReference type="ARBA" id="ARBA00023136"/>
    </source>
</evidence>
<evidence type="ECO:0000256" key="3">
    <source>
        <dbReference type="ARBA" id="ARBA00022485"/>
    </source>
</evidence>